<keyword evidence="10" id="KW-0675">Receptor</keyword>
<dbReference type="PROSITE" id="PS00420">
    <property type="entry name" value="SRCR_1"/>
    <property type="match status" value="1"/>
</dbReference>
<evidence type="ECO:0000256" key="11">
    <source>
        <dbReference type="ARBA" id="ARBA00023180"/>
    </source>
</evidence>
<protein>
    <recommendedName>
        <fullName evidence="13">Scavenger receptor cysteine-rich domain-containing protein DMBT1</fullName>
    </recommendedName>
    <alternativeName>
        <fullName evidence="14">Deleted in malignant brain tumors 1 protein</fullName>
    </alternativeName>
    <alternativeName>
        <fullName evidence="12">Hensin</fullName>
    </alternativeName>
</protein>
<evidence type="ECO:0000256" key="1">
    <source>
        <dbReference type="ARBA" id="ARBA00004167"/>
    </source>
</evidence>
<evidence type="ECO:0000259" key="18">
    <source>
        <dbReference type="PROSITE" id="PS50287"/>
    </source>
</evidence>
<dbReference type="EMBL" id="JAIWYP010000007">
    <property type="protein sequence ID" value="KAH3792354.1"/>
    <property type="molecule type" value="Genomic_DNA"/>
</dbReference>
<dbReference type="PANTHER" id="PTHR48071">
    <property type="entry name" value="SRCR DOMAIN-CONTAINING PROTEIN"/>
    <property type="match status" value="1"/>
</dbReference>
<keyword evidence="21" id="KW-1185">Reference proteome</keyword>
<feature type="domain" description="ZP" evidence="19">
    <location>
        <begin position="982"/>
        <end position="1233"/>
    </location>
</feature>
<dbReference type="Gene3D" id="2.60.40.3210">
    <property type="entry name" value="Zona pellucida, ZP-N domain"/>
    <property type="match status" value="1"/>
</dbReference>
<dbReference type="FunFam" id="3.10.250.10:FF:000007">
    <property type="entry name" value="Soluble scavenger receptor cysteine-rich domain-containing protein SSC5D"/>
    <property type="match status" value="1"/>
</dbReference>
<dbReference type="SUPFAM" id="SSF56487">
    <property type="entry name" value="SRCR-like"/>
    <property type="match status" value="8"/>
</dbReference>
<feature type="domain" description="SRCR" evidence="18">
    <location>
        <begin position="128"/>
        <end position="233"/>
    </location>
</feature>
<evidence type="ECO:0000313" key="21">
    <source>
        <dbReference type="Proteomes" id="UP000828390"/>
    </source>
</evidence>
<evidence type="ECO:0000256" key="7">
    <source>
        <dbReference type="ARBA" id="ARBA00022989"/>
    </source>
</evidence>
<keyword evidence="9 15" id="KW-1015">Disulfide bond</keyword>
<feature type="chain" id="PRO_5038541518" description="Scavenger receptor cysteine-rich domain-containing protein DMBT1" evidence="16">
    <location>
        <begin position="21"/>
        <end position="1238"/>
    </location>
</feature>
<dbReference type="Gene3D" id="2.60.120.290">
    <property type="entry name" value="Spermadhesin, CUB domain"/>
    <property type="match status" value="1"/>
</dbReference>
<comment type="caution">
    <text evidence="20">The sequence shown here is derived from an EMBL/GenBank/DDBJ whole genome shotgun (WGS) entry which is preliminary data.</text>
</comment>
<name>A0A9D4F4U3_DREPO</name>
<organism evidence="20 21">
    <name type="scientific">Dreissena polymorpha</name>
    <name type="common">Zebra mussel</name>
    <name type="synonym">Mytilus polymorpha</name>
    <dbReference type="NCBI Taxonomy" id="45954"/>
    <lineage>
        <taxon>Eukaryota</taxon>
        <taxon>Metazoa</taxon>
        <taxon>Spiralia</taxon>
        <taxon>Lophotrochozoa</taxon>
        <taxon>Mollusca</taxon>
        <taxon>Bivalvia</taxon>
        <taxon>Autobranchia</taxon>
        <taxon>Heteroconchia</taxon>
        <taxon>Euheterodonta</taxon>
        <taxon>Imparidentia</taxon>
        <taxon>Neoheterodontei</taxon>
        <taxon>Myida</taxon>
        <taxon>Dreissenoidea</taxon>
        <taxon>Dreissenidae</taxon>
        <taxon>Dreissena</taxon>
    </lineage>
</organism>
<dbReference type="GO" id="GO:0016020">
    <property type="term" value="C:membrane"/>
    <property type="evidence" value="ECO:0007669"/>
    <property type="project" value="UniProtKB-SubCell"/>
</dbReference>
<dbReference type="PANTHER" id="PTHR48071:SF28">
    <property type="entry name" value="SRCR DOMAIN-CONTAINING PROTEIN"/>
    <property type="match status" value="1"/>
</dbReference>
<keyword evidence="8" id="KW-0472">Membrane</keyword>
<feature type="domain" description="SRCR" evidence="18">
    <location>
        <begin position="340"/>
        <end position="442"/>
    </location>
</feature>
<evidence type="ECO:0000256" key="14">
    <source>
        <dbReference type="ARBA" id="ARBA00047200"/>
    </source>
</evidence>
<evidence type="ECO:0000259" key="19">
    <source>
        <dbReference type="PROSITE" id="PS51034"/>
    </source>
</evidence>
<dbReference type="SMART" id="SM00241">
    <property type="entry name" value="ZP"/>
    <property type="match status" value="1"/>
</dbReference>
<dbReference type="GO" id="GO:0015031">
    <property type="term" value="P:protein transport"/>
    <property type="evidence" value="ECO:0007669"/>
    <property type="project" value="UniProtKB-KW"/>
</dbReference>
<evidence type="ECO:0000259" key="17">
    <source>
        <dbReference type="PROSITE" id="PS01180"/>
    </source>
</evidence>
<feature type="domain" description="SRCR" evidence="18">
    <location>
        <begin position="556"/>
        <end position="657"/>
    </location>
</feature>
<evidence type="ECO:0000256" key="8">
    <source>
        <dbReference type="ARBA" id="ARBA00023136"/>
    </source>
</evidence>
<feature type="domain" description="SRCR" evidence="18">
    <location>
        <begin position="446"/>
        <end position="551"/>
    </location>
</feature>
<evidence type="ECO:0000256" key="2">
    <source>
        <dbReference type="ARBA" id="ARBA00022448"/>
    </source>
</evidence>
<evidence type="ECO:0000256" key="3">
    <source>
        <dbReference type="ARBA" id="ARBA00022692"/>
    </source>
</evidence>
<dbReference type="Pfam" id="PF00100">
    <property type="entry name" value="Zona_pellucida"/>
    <property type="match status" value="1"/>
</dbReference>
<dbReference type="SUPFAM" id="SSF49854">
    <property type="entry name" value="Spermadhesin, CUB domain"/>
    <property type="match status" value="1"/>
</dbReference>
<dbReference type="SMART" id="SM00202">
    <property type="entry name" value="SR"/>
    <property type="match status" value="7"/>
</dbReference>
<keyword evidence="11" id="KW-0325">Glycoprotein</keyword>
<evidence type="ECO:0000256" key="6">
    <source>
        <dbReference type="ARBA" id="ARBA00022927"/>
    </source>
</evidence>
<dbReference type="AlphaFoldDB" id="A0A9D4F4U3"/>
<dbReference type="InterPro" id="IPR001190">
    <property type="entry name" value="SRCR"/>
</dbReference>
<evidence type="ECO:0000256" key="5">
    <source>
        <dbReference type="ARBA" id="ARBA00022737"/>
    </source>
</evidence>
<keyword evidence="5" id="KW-0677">Repeat</keyword>
<reference evidence="20" key="1">
    <citation type="journal article" date="2019" name="bioRxiv">
        <title>The Genome of the Zebra Mussel, Dreissena polymorpha: A Resource for Invasive Species Research.</title>
        <authorList>
            <person name="McCartney M.A."/>
            <person name="Auch B."/>
            <person name="Kono T."/>
            <person name="Mallez S."/>
            <person name="Zhang Y."/>
            <person name="Obille A."/>
            <person name="Becker A."/>
            <person name="Abrahante J.E."/>
            <person name="Garbe J."/>
            <person name="Badalamenti J.P."/>
            <person name="Herman A."/>
            <person name="Mangelson H."/>
            <person name="Liachko I."/>
            <person name="Sullivan S."/>
            <person name="Sone E.D."/>
            <person name="Koren S."/>
            <person name="Silverstein K.A.T."/>
            <person name="Beckman K.B."/>
            <person name="Gohl D.M."/>
        </authorList>
    </citation>
    <scope>NUCLEOTIDE SEQUENCE</scope>
    <source>
        <strain evidence="20">Duluth1</strain>
        <tissue evidence="20">Whole animal</tissue>
    </source>
</reference>
<dbReference type="Proteomes" id="UP000828390">
    <property type="component" value="Unassembled WGS sequence"/>
</dbReference>
<feature type="disulfide bond" evidence="15">
    <location>
        <begin position="838"/>
        <end position="848"/>
    </location>
</feature>
<evidence type="ECO:0000256" key="16">
    <source>
        <dbReference type="SAM" id="SignalP"/>
    </source>
</evidence>
<dbReference type="PRINTS" id="PR00258">
    <property type="entry name" value="SPERACTRCPTR"/>
</dbReference>
<dbReference type="InterPro" id="IPR055355">
    <property type="entry name" value="ZP-C"/>
</dbReference>
<feature type="domain" description="SRCR" evidence="18">
    <location>
        <begin position="770"/>
        <end position="866"/>
    </location>
</feature>
<evidence type="ECO:0000256" key="4">
    <source>
        <dbReference type="ARBA" id="ARBA00022729"/>
    </source>
</evidence>
<dbReference type="InterPro" id="IPR035914">
    <property type="entry name" value="Sperma_CUB_dom_sf"/>
</dbReference>
<keyword evidence="3" id="KW-0812">Transmembrane</keyword>
<keyword evidence="6" id="KW-0653">Protein transport</keyword>
<gene>
    <name evidence="20" type="ORF">DPMN_145848</name>
</gene>
<accession>A0A9D4F4U3</accession>
<feature type="disulfide bond" evidence="15">
    <location>
        <begin position="625"/>
        <end position="635"/>
    </location>
</feature>
<dbReference type="SMART" id="SM00042">
    <property type="entry name" value="CUB"/>
    <property type="match status" value="1"/>
</dbReference>
<dbReference type="InterPro" id="IPR001507">
    <property type="entry name" value="ZP_dom"/>
</dbReference>
<evidence type="ECO:0000313" key="20">
    <source>
        <dbReference type="EMBL" id="KAH3792354.1"/>
    </source>
</evidence>
<dbReference type="FunFam" id="3.10.250.10:FF:000016">
    <property type="entry name" value="Scavenger receptor cysteine-rich protein type 12"/>
    <property type="match status" value="1"/>
</dbReference>
<feature type="disulfide bond" evidence="15">
    <location>
        <begin position="305"/>
        <end position="315"/>
    </location>
</feature>
<dbReference type="FunFam" id="3.10.250.10:FF:000011">
    <property type="entry name" value="Scavenger receptor class A member 5"/>
    <property type="match status" value="1"/>
</dbReference>
<dbReference type="PROSITE" id="PS51034">
    <property type="entry name" value="ZP_2"/>
    <property type="match status" value="1"/>
</dbReference>
<dbReference type="Gene3D" id="3.10.250.10">
    <property type="entry name" value="SRCR-like domain"/>
    <property type="match status" value="8"/>
</dbReference>
<evidence type="ECO:0000256" key="15">
    <source>
        <dbReference type="PROSITE-ProRule" id="PRU00196"/>
    </source>
</evidence>
<comment type="caution">
    <text evidence="15">Lacks conserved residue(s) required for the propagation of feature annotation.</text>
</comment>
<dbReference type="InterPro" id="IPR000859">
    <property type="entry name" value="CUB_dom"/>
</dbReference>
<keyword evidence="2" id="KW-0813">Transport</keyword>
<dbReference type="OrthoDB" id="6102859at2759"/>
<feature type="disulfide bond" evidence="15">
    <location>
        <begin position="413"/>
        <end position="423"/>
    </location>
</feature>
<feature type="disulfide bond" evidence="15">
    <location>
        <begin position="520"/>
        <end position="530"/>
    </location>
</feature>
<evidence type="ECO:0000256" key="9">
    <source>
        <dbReference type="ARBA" id="ARBA00023157"/>
    </source>
</evidence>
<dbReference type="Gene3D" id="2.60.40.4100">
    <property type="entry name" value="Zona pellucida, ZP-C domain"/>
    <property type="match status" value="1"/>
</dbReference>
<sequence length="1238" mass="134597">MMIYLLVLFCIFGVLTPAGCDRSSVYLTGGAYPYEGTVHVFHNGTYGTICDDEFDTNEANVICRMLGYQSGDAFSQARFGAGTGNISMDDVHCSGREIDIRSCPFNGWGVNNCGHAEDAGVRCYTTRVRLIGGRGNYEGTVDVFDSSQRLWGTICDKHFTDFDATVFCRMVGFQSGIAVTGSKYGELTYGVIWTDNLGCTGNETDIKQCRNASSTWNQRTSCNHSTDAGVICDHTPLRLVGGNLPSEGRVEVQRNGVWGSICSKGFTKNDSDVICHMLGFNSSDLSINLNFGGGSGPVWLGGIGCHGHESDVSFCSNVQWDNNTCNHDNDVAISCAQTEVRLTGGSGPWEGTVELNVEGQWRTICDANFSDTSADVICRMLGYTGRNAPHQIFYNDYYGHVSSHTTFIDRITCIGDESDVSQCVSVFHSTCPSSQTVGLRCEGVQVRLVGGAHSTEGRVEVLHDGQWGTVCDAGWDDTDATVICRMLTQYPFESDVVGKAVMASYFGRGEGPVAMSDVRCSHNVSDVRDCAVDWNGGVNCDHSRDAGVICDFNSAKILIGGSSTSEGTIEFKQGLGRYTYCDDDFDNNDGGAICRELGFWNPAPVVYNSSHFGVGASPYKIRPDCTGSEGNIEMCRLKTRFHTETCGVYHTAGVDCNPTDIRLSGVRLVDGPGPWNGRLELRSNGGWGSVCYDSWEPAYANVVCQTLRYSADNANVTSYPIPHGLTSMFAGSLMCNDTVRNLGQCLMDYDISNCSKTRAHAVGIDCSGDFSVSLSYPGNLSGQVFIHTGNGKKWSVCANGLTTNAAAALCSMAGFRHTRPNISTVMSQVPVLFSDIACDGWESHVLQCSTINGSTGCDDKAAVDCFNGCVHYFEGTSGTLTSPRYPGYQGNSDCLYVIRNAAGQPTKLDFTDLDLAGDGDFVEVTDGIGGRQLGYYEDSAKPPYLVSDKPIYIRLHSNANGQARGFSATYSPLKIEDTVNLGCGHSSWNVAVNTTMLRLLYPDTGVSQIKLTDQYCTGRIMGDLVVFNQRYTECSSTSKTNADNVVYNNQLVYPESNTPFPIILHGYRWKVEVECDVSRTDTLSSNFHPNQSVISQAPHVTGSAHYQSEVKFFTDSTFYKEITGNPVVLKTGEDVFVLVRMNSDDIHVKMRIDTCYAKPDPNAGADLAYMLINNGCVVDPYTQILSQGTHETKFVFNAFEFPQAHDSVYIYCTTTFCQTNDASRRCTQTCVGTPSIVG</sequence>
<evidence type="ECO:0000256" key="12">
    <source>
        <dbReference type="ARBA" id="ARBA00030560"/>
    </source>
</evidence>
<feature type="domain" description="SRCR" evidence="18">
    <location>
        <begin position="237"/>
        <end position="336"/>
    </location>
</feature>
<feature type="disulfide bond" evidence="15">
    <location>
        <begin position="199"/>
        <end position="209"/>
    </location>
</feature>
<comment type="subcellular location">
    <subcellularLocation>
        <location evidence="1">Membrane</location>
        <topology evidence="1">Single-pass membrane protein</topology>
    </subcellularLocation>
</comment>
<dbReference type="PROSITE" id="PS01180">
    <property type="entry name" value="CUB"/>
    <property type="match status" value="1"/>
</dbReference>
<dbReference type="FunFam" id="3.10.250.10:FF:000001">
    <property type="entry name" value="Lysyl oxidase 4 isoform X1"/>
    <property type="match status" value="2"/>
</dbReference>
<dbReference type="InterPro" id="IPR036772">
    <property type="entry name" value="SRCR-like_dom_sf"/>
</dbReference>
<feature type="domain" description="SRCR" evidence="18">
    <location>
        <begin position="25"/>
        <end position="124"/>
    </location>
</feature>
<dbReference type="InterPro" id="IPR042235">
    <property type="entry name" value="ZP-C_dom"/>
</dbReference>
<reference evidence="20" key="2">
    <citation type="submission" date="2020-11" db="EMBL/GenBank/DDBJ databases">
        <authorList>
            <person name="McCartney M.A."/>
            <person name="Auch B."/>
            <person name="Kono T."/>
            <person name="Mallez S."/>
            <person name="Becker A."/>
            <person name="Gohl D.M."/>
            <person name="Silverstein K.A.T."/>
            <person name="Koren S."/>
            <person name="Bechman K.B."/>
            <person name="Herman A."/>
            <person name="Abrahante J.E."/>
            <person name="Garbe J."/>
        </authorList>
    </citation>
    <scope>NUCLEOTIDE SEQUENCE</scope>
    <source>
        <strain evidence="20">Duluth1</strain>
        <tissue evidence="20">Whole animal</tissue>
    </source>
</reference>
<dbReference type="Pfam" id="PF00431">
    <property type="entry name" value="CUB"/>
    <property type="match status" value="1"/>
</dbReference>
<keyword evidence="4 16" id="KW-0732">Signal</keyword>
<dbReference type="Pfam" id="PF00530">
    <property type="entry name" value="SRCR"/>
    <property type="match status" value="8"/>
</dbReference>
<evidence type="ECO:0000256" key="13">
    <source>
        <dbReference type="ARBA" id="ARBA00047197"/>
    </source>
</evidence>
<feature type="domain" description="CUB" evidence="17">
    <location>
        <begin position="869"/>
        <end position="973"/>
    </location>
</feature>
<dbReference type="PROSITE" id="PS50287">
    <property type="entry name" value="SRCR_2"/>
    <property type="match status" value="8"/>
</dbReference>
<feature type="domain" description="SRCR" evidence="18">
    <location>
        <begin position="666"/>
        <end position="767"/>
    </location>
</feature>
<proteinExistence type="predicted"/>
<feature type="disulfide bond" evidence="15">
    <location>
        <begin position="93"/>
        <end position="103"/>
    </location>
</feature>
<evidence type="ECO:0000256" key="10">
    <source>
        <dbReference type="ARBA" id="ARBA00023170"/>
    </source>
</evidence>
<feature type="disulfide bond" evidence="15">
    <location>
        <begin position="735"/>
        <end position="745"/>
    </location>
</feature>
<dbReference type="CDD" id="cd00041">
    <property type="entry name" value="CUB"/>
    <property type="match status" value="1"/>
</dbReference>
<feature type="signal peptide" evidence="16">
    <location>
        <begin position="1"/>
        <end position="20"/>
    </location>
</feature>
<keyword evidence="7" id="KW-1133">Transmembrane helix</keyword>